<dbReference type="GO" id="GO:0016020">
    <property type="term" value="C:membrane"/>
    <property type="evidence" value="ECO:0007669"/>
    <property type="project" value="InterPro"/>
</dbReference>
<protein>
    <submittedName>
        <fullName evidence="2">Peptidase, C39 family</fullName>
    </submittedName>
</protein>
<evidence type="ECO:0000313" key="3">
    <source>
        <dbReference type="Proteomes" id="UP000003598"/>
    </source>
</evidence>
<reference evidence="2 3" key="1">
    <citation type="submission" date="2011-03" db="EMBL/GenBank/DDBJ databases">
        <authorList>
            <person name="Weinstock G."/>
            <person name="Sodergren E."/>
            <person name="Clifton S."/>
            <person name="Fulton L."/>
            <person name="Fulton B."/>
            <person name="Courtney L."/>
            <person name="Fronick C."/>
            <person name="Harrison M."/>
            <person name="Strong C."/>
            <person name="Farmer C."/>
            <person name="Delahaunty K."/>
            <person name="Markovic C."/>
            <person name="Hall O."/>
            <person name="Minx P."/>
            <person name="Tomlinson C."/>
            <person name="Mitreva M."/>
            <person name="Hou S."/>
            <person name="Chen J."/>
            <person name="Wollam A."/>
            <person name="Pepin K.H."/>
            <person name="Johnson M."/>
            <person name="Bhonagiri V."/>
            <person name="Zhang X."/>
            <person name="Suruliraj S."/>
            <person name="Warren W."/>
            <person name="Chinwalla A."/>
            <person name="Mardis E.R."/>
            <person name="Wilson R.K."/>
        </authorList>
    </citation>
    <scope>NUCLEOTIDE SEQUENCE [LARGE SCALE GENOMIC DNA]</scope>
    <source>
        <strain evidence="2 3">YIT 11840</strain>
    </source>
</reference>
<keyword evidence="3" id="KW-1185">Reference proteome</keyword>
<dbReference type="HOGENOM" id="CLU_000604_37_4_10"/>
<dbReference type="Gene3D" id="3.90.70.10">
    <property type="entry name" value="Cysteine proteinases"/>
    <property type="match status" value="1"/>
</dbReference>
<accession>G5SNQ3</accession>
<dbReference type="OrthoDB" id="9760358at2"/>
<dbReference type="AlphaFoldDB" id="G5SNQ3"/>
<dbReference type="EMBL" id="AFFY01000015">
    <property type="protein sequence ID" value="EHH01319.1"/>
    <property type="molecule type" value="Genomic_DNA"/>
</dbReference>
<dbReference type="PATRIC" id="fig|762968.3.peg.876"/>
<dbReference type="STRING" id="762968.HMPREF9441_00984"/>
<dbReference type="Pfam" id="PF03412">
    <property type="entry name" value="Peptidase_C39"/>
    <property type="match status" value="1"/>
</dbReference>
<evidence type="ECO:0000313" key="2">
    <source>
        <dbReference type="EMBL" id="EHH01319.1"/>
    </source>
</evidence>
<feature type="domain" description="Peptidase C39" evidence="1">
    <location>
        <begin position="7"/>
        <end position="71"/>
    </location>
</feature>
<gene>
    <name evidence="2" type="ORF">HMPREF9441_00984</name>
</gene>
<evidence type="ECO:0000259" key="1">
    <source>
        <dbReference type="Pfam" id="PF03412"/>
    </source>
</evidence>
<name>G5SNQ3_9BACT</name>
<dbReference type="InterPro" id="IPR005074">
    <property type="entry name" value="Peptidase_C39"/>
</dbReference>
<comment type="caution">
    <text evidence="2">The sequence shown here is derived from an EMBL/GenBank/DDBJ whole genome shotgun (WGS) entry which is preliminary data.</text>
</comment>
<proteinExistence type="predicted"/>
<organism evidence="2 3">
    <name type="scientific">Paraprevotella clara YIT 11840</name>
    <dbReference type="NCBI Taxonomy" id="762968"/>
    <lineage>
        <taxon>Bacteria</taxon>
        <taxon>Pseudomonadati</taxon>
        <taxon>Bacteroidota</taxon>
        <taxon>Bacteroidia</taxon>
        <taxon>Bacteroidales</taxon>
        <taxon>Prevotellaceae</taxon>
        <taxon>Paraprevotella</taxon>
    </lineage>
</organism>
<dbReference type="GeneID" id="93556637"/>
<dbReference type="GO" id="GO:0005524">
    <property type="term" value="F:ATP binding"/>
    <property type="evidence" value="ECO:0007669"/>
    <property type="project" value="InterPro"/>
</dbReference>
<dbReference type="Proteomes" id="UP000003598">
    <property type="component" value="Unassembled WGS sequence"/>
</dbReference>
<dbReference type="GO" id="GO:0006508">
    <property type="term" value="P:proteolysis"/>
    <property type="evidence" value="ECO:0007669"/>
    <property type="project" value="InterPro"/>
</dbReference>
<dbReference type="eggNOG" id="COG2274">
    <property type="taxonomic scope" value="Bacteria"/>
</dbReference>
<dbReference type="RefSeq" id="WP_008618386.1">
    <property type="nucleotide sequence ID" value="NZ_JH376591.1"/>
</dbReference>
<sequence>MFFHKNFPHTRQLESKDCGPACLQMICKYYGSFYELEFLRELTGIRKEGISVYDYVVAAEKLGLRSQAFSMSY</sequence>
<dbReference type="GO" id="GO:0008233">
    <property type="term" value="F:peptidase activity"/>
    <property type="evidence" value="ECO:0007669"/>
    <property type="project" value="InterPro"/>
</dbReference>